<protein>
    <recommendedName>
        <fullName evidence="11">Cyclic nucleotide-binding domain-containing protein</fullName>
    </recommendedName>
</protein>
<keyword evidence="3" id="KW-0813">Transport</keyword>
<dbReference type="PANTHER" id="PTHR45743:SF2">
    <property type="entry name" value="POTASSIUM CHANNEL AKT1"/>
    <property type="match status" value="1"/>
</dbReference>
<dbReference type="InterPro" id="IPR018490">
    <property type="entry name" value="cNMP-bd_dom_sf"/>
</dbReference>
<feature type="repeat" description="ANK" evidence="8">
    <location>
        <begin position="504"/>
        <end position="536"/>
    </location>
</feature>
<dbReference type="PROSITE" id="PS50088">
    <property type="entry name" value="ANK_REPEAT"/>
    <property type="match status" value="7"/>
</dbReference>
<dbReference type="PANTHER" id="PTHR45743">
    <property type="entry name" value="POTASSIUM CHANNEL AKT1"/>
    <property type="match status" value="1"/>
</dbReference>
<feature type="region of interest" description="Disordered" evidence="9">
    <location>
        <begin position="1145"/>
        <end position="1170"/>
    </location>
</feature>
<feature type="region of interest" description="Disordered" evidence="9">
    <location>
        <begin position="1453"/>
        <end position="1484"/>
    </location>
</feature>
<feature type="domain" description="Cyclic nucleotide-binding" evidence="11">
    <location>
        <begin position="2056"/>
        <end position="2180"/>
    </location>
</feature>
<reference evidence="12" key="1">
    <citation type="submission" date="2021-05" db="EMBL/GenBank/DDBJ databases">
        <title>The genome of the haptophyte Pavlova lutheri (Diacronema luteri, Pavlovales) - a model for lipid biosynthesis in eukaryotic algae.</title>
        <authorList>
            <person name="Hulatt C.J."/>
            <person name="Posewitz M.C."/>
        </authorList>
    </citation>
    <scope>NUCLEOTIDE SEQUENCE</scope>
    <source>
        <strain evidence="12">NIVA-4/92</strain>
    </source>
</reference>
<dbReference type="Pfam" id="PF00027">
    <property type="entry name" value="cNMP_binding"/>
    <property type="match status" value="1"/>
</dbReference>
<feature type="domain" description="Cyclic nucleotide-binding" evidence="11">
    <location>
        <begin position="105"/>
        <end position="213"/>
    </location>
</feature>
<keyword evidence="13" id="KW-1185">Reference proteome</keyword>
<feature type="region of interest" description="Disordered" evidence="9">
    <location>
        <begin position="1599"/>
        <end position="1628"/>
    </location>
</feature>
<feature type="transmembrane region" description="Helical" evidence="10">
    <location>
        <begin position="68"/>
        <end position="93"/>
    </location>
</feature>
<dbReference type="Pfam" id="PF12796">
    <property type="entry name" value="Ank_2"/>
    <property type="match status" value="6"/>
</dbReference>
<feature type="compositionally biased region" description="Low complexity" evidence="9">
    <location>
        <begin position="2211"/>
        <end position="2238"/>
    </location>
</feature>
<gene>
    <name evidence="12" type="ORF">KFE25_010589</name>
</gene>
<dbReference type="OrthoDB" id="426293at2759"/>
<comment type="subcellular location">
    <subcellularLocation>
        <location evidence="1">Membrane</location>
        <topology evidence="1">Multi-pass membrane protein</topology>
    </subcellularLocation>
</comment>
<proteinExistence type="inferred from homology"/>
<evidence type="ECO:0000313" key="13">
    <source>
        <dbReference type="Proteomes" id="UP000751190"/>
    </source>
</evidence>
<dbReference type="SUPFAM" id="SSF51206">
    <property type="entry name" value="cAMP-binding domain-like"/>
    <property type="match status" value="2"/>
</dbReference>
<dbReference type="CDD" id="cd00038">
    <property type="entry name" value="CAP_ED"/>
    <property type="match status" value="2"/>
</dbReference>
<dbReference type="SUPFAM" id="SSF48403">
    <property type="entry name" value="Ankyrin repeat"/>
    <property type="match status" value="2"/>
</dbReference>
<dbReference type="SMART" id="SM00100">
    <property type="entry name" value="cNMP"/>
    <property type="match status" value="2"/>
</dbReference>
<feature type="repeat" description="ANK" evidence="8">
    <location>
        <begin position="2393"/>
        <end position="2425"/>
    </location>
</feature>
<dbReference type="Pfam" id="PF00520">
    <property type="entry name" value="Ion_trans"/>
    <property type="match status" value="1"/>
</dbReference>
<evidence type="ECO:0000256" key="6">
    <source>
        <dbReference type="ARBA" id="ARBA00023065"/>
    </source>
</evidence>
<feature type="region of interest" description="Disordered" evidence="9">
    <location>
        <begin position="1311"/>
        <end position="1427"/>
    </location>
</feature>
<evidence type="ECO:0000313" key="12">
    <source>
        <dbReference type="EMBL" id="KAG8461402.1"/>
    </source>
</evidence>
<sequence length="2728" mass="287148">MACLWWLTDPAHELPSWSRQFVLFTGNTAFEPSVSPWGNYVIATYMGWVSMATLGYAQIAFATLPDLLVVMTSCLIQIVFYAFVLGTLFHYLVRTDENTAHFKELLKGVDAFFLNQVVIALRDRSVMPLEVLFSKGDGSRELLWVTSGTLSVRNGDVHVETLAPRLSDGVTIGEVVGEIAFFLNMTQPYTVQATADGDVTLLVLSGSSYDEIIALYPEQADVIRLNVHRRFGLDVRGNKLADGAGGAGGGGGGGDDAEEFELLSNKVREKITSRNEDALTQMMYAALSGDVDAMRALASQGLPPDTPNYDGRTTLHIASAEGNLAVVELLCELGASLDARDRLGATPLSEAITHKHDAVAAALLARGAPFELQRPAAVLFDATSAGDTQRIEALCSFGLSTGVVNEDGRTALHHAAAIGQVRVVELLVSRLADVGARDKNGRGPLDEAIFSQEPIIVQMLRTAGSVPSERVLDAQTAAAAAAADVDRLRFLVEAGASVNAHDSDGRTPLHLAVCSGSISTVQYLLFANANIHALDRRGNPPLFDALANANEVAAILISCGGARLPTAVHVDARTRSMFDGAVAQDMEATNDKLKFRAQLRKTLAEDGARKVRQLGHAFSALDSALRALTATHAELYDIFLERSATWIQAYADYDYDAASDGSQQLGDHDLRGFDTLPDADGGGGGRDASVARRPDVPGRSVAQQPPPPPDAPRGASGRVQPLAHSCVTAPPTEPAAAPPAGGAGAGAGAGVGVAGAASTFHSLVLRLPKAERGLAKLREAYERILSPHDGRQKLKPAVRRQEEHAALLYLLSAELRVPRDEGEVIAAELYSELAALVSGKRSAKAAAPRRPGAGGAAMSVEPLLGAQRGEASERARGLSKMLQDASVRHSGSSRGASPRFAPFASGTDIIQDSARGKRAACVGAAGGACAAKAAAGGAPPGPACAQAKDEVGIFLSEVGYVALLCSPRLIARLAAFTPPGAAPPVSARARAAEAEAAVGGEGGHGAKSRRTVRTSWLSTAPSASVWLLTSASGRGATRESRAAGVAEPPPPLQQQLRGSDARDLDDGRTPCASGRGAAHAGAEAHADATTAVGAARTAELLSRHAPVVPVAARASDGGGVRAIALAPAGAGDAAPPGANALVVARRGASRTSPPALDADDDDSSGRTRAQQDESLALIAEAAGLLRSLFAIFDRAGRGKIRLSDVRLLRGSLGEMGGAEIHSLLAYLHEAAALLAPRAPVSTGAEPACDPAAAAAAGRRPSLSQELGAQLQRRNWGKLAAAGGSKLAAAGGSKLAAAGGGKLAAAGGGKLAAAGGSNPRGTQGDSARAGADRRASAELTNPPNQRGAADRRASAELTNAPNQRGAADRRASAELTNPPNQRGAADRRASAELTNAPNQCGLGERRTSAELPGAPDQRGAAANGEENGGVRPLRSLGVVHFFLGAASWVLASQGENAEEEGKEEGAKSAPADGLTDVERRRNGSSVEQQRATILAGLRDALRSPAACAVLSNAVRERLEMRKLRANAPVDAPTLLALAVQTTAIPIGVAGVDLIDWCADALQLRILHSVASAAPGESGGGDGAPGEQRAAQHTLLALSGNALDRSAPPPGGAAADGAVDGDGRDDGDGRADGFATWARLRDALAERARELRDAQTAAREAEERKVGPLALGSRRAIASLLDAPQAHGAAAADEAARGAEGAAGAEGVRSERPWYVIDHRSIAARRWHSLVCCVVLWDLLALPTQLCFFAEASQMAWVVWLNYALDAVYWGQMGLSLILSFVNDKSVVTYAPAQIRAHYLTTSFALDVLAFWPLNYVTAALGASQFDALTLRLFRLVALRYPWAAYRAWEKGRADMSLIVGIVQHVGILAIAAHLLSCLWQLFSYSAGAAEPAPLTWASAYAEAMGGEGWVDPPNRSVELRLLRKWLLANFFAVGTLTNLDTGLLPMSHGEALWMVGVMVLYFTLYSWAVGQISALVMKQDDEIVAKRGQLQLVRAYLEHIRVPKELDAEIWRLFHARLKGADGAAARADGIIETVPVSLQVEVSRHTHRGIVSACALFRGCSDSFVDRLASLLRERVCEPDRSLYRRADVCNELFVVEAGAVRTYDEPREEGGEPENVATVIAGETLGEVALVFGMKHFNSARTEPDAETRLATLSAEHYRLLIRMFPEQVDVLMDNAMRQYEGVGMTSRSGRSGRSALSAKTSRSRRSTRSARTARSAARSARSARSGRSAATGATTSNEDDEHQIQQVIAAARKQRDNLMAVRLCSACAVGDPTKVQRLLASGYVDVNRVDYDKRSPLLVGASRGHVKVVELLLASQADVNAADRAGRTALREAQQGRHGELVKLLIAHGADTSSAGTAERLCAAAADPSALDDLAFLVQGSADPSVAMVHDGRTALHAAATAGNAEHVRLLIRSRAALNAPDRYGATPLRDAFVHGHAECSALLLDADANMGAFDAARALCDAAADDDVPLLKRLLQHRCGVNAENYDGRTPLHIAASAHRLAACTFLVAHEGLVANHEDRYGDTPFDDAMRGKGKMRDVVSSLLAAFGGRAGSHTARPSPERALAEQRRAILQVEHVELMRTVLLKAKRCVNWAKGELKLGKRLLHDAESACDLEDVQGALLDSSRPEFLTAVVAFAAGHSERHRFASGFLMPLLRTWQLQQDQYGSLKAELHKRVKELVELQAEVAPSLSGLTEVTFRTAEQAKAIIAQSAQAESKPGAVTVLA</sequence>
<dbReference type="InterPro" id="IPR005821">
    <property type="entry name" value="Ion_trans_dom"/>
</dbReference>
<dbReference type="InterPro" id="IPR036770">
    <property type="entry name" value="Ankyrin_rpt-contain_sf"/>
</dbReference>
<organism evidence="12 13">
    <name type="scientific">Diacronema lutheri</name>
    <name type="common">Unicellular marine alga</name>
    <name type="synonym">Monochrysis lutheri</name>
    <dbReference type="NCBI Taxonomy" id="2081491"/>
    <lineage>
        <taxon>Eukaryota</taxon>
        <taxon>Haptista</taxon>
        <taxon>Haptophyta</taxon>
        <taxon>Pavlovophyceae</taxon>
        <taxon>Pavlovales</taxon>
        <taxon>Pavlovaceae</taxon>
        <taxon>Diacronema</taxon>
    </lineage>
</organism>
<dbReference type="PROSITE" id="PS50297">
    <property type="entry name" value="ANK_REP_REGION"/>
    <property type="match status" value="6"/>
</dbReference>
<evidence type="ECO:0000256" key="10">
    <source>
        <dbReference type="SAM" id="Phobius"/>
    </source>
</evidence>
<feature type="region of interest" description="Disordered" evidence="9">
    <location>
        <begin position="846"/>
        <end position="865"/>
    </location>
</feature>
<comment type="caution">
    <text evidence="12">The sequence shown here is derived from an EMBL/GenBank/DDBJ whole genome shotgun (WGS) entry which is preliminary data.</text>
</comment>
<feature type="region of interest" description="Disordered" evidence="9">
    <location>
        <begin position="666"/>
        <end position="748"/>
    </location>
</feature>
<feature type="repeat" description="ANK" evidence="8">
    <location>
        <begin position="407"/>
        <end position="439"/>
    </location>
</feature>
<evidence type="ECO:0000256" key="1">
    <source>
        <dbReference type="ARBA" id="ARBA00004141"/>
    </source>
</evidence>
<dbReference type="EMBL" id="JAGTXO010000026">
    <property type="protein sequence ID" value="KAG8461402.1"/>
    <property type="molecule type" value="Genomic_DNA"/>
</dbReference>
<feature type="repeat" description="ANK" evidence="8">
    <location>
        <begin position="2327"/>
        <end position="2359"/>
    </location>
</feature>
<evidence type="ECO:0000256" key="8">
    <source>
        <dbReference type="PROSITE-ProRule" id="PRU00023"/>
    </source>
</evidence>
<keyword evidence="6" id="KW-0406">Ion transport</keyword>
<evidence type="ECO:0000256" key="4">
    <source>
        <dbReference type="ARBA" id="ARBA00022692"/>
    </source>
</evidence>
<dbReference type="Gene3D" id="2.60.120.10">
    <property type="entry name" value="Jelly Rolls"/>
    <property type="match status" value="2"/>
</dbReference>
<evidence type="ECO:0000256" key="7">
    <source>
        <dbReference type="ARBA" id="ARBA00023136"/>
    </source>
</evidence>
<dbReference type="InterPro" id="IPR014710">
    <property type="entry name" value="RmlC-like_jellyroll"/>
</dbReference>
<dbReference type="InterPro" id="IPR002110">
    <property type="entry name" value="Ankyrin_rpt"/>
</dbReference>
<name>A0A8J5XI11_DIALT</name>
<feature type="compositionally biased region" description="Basic and acidic residues" evidence="9">
    <location>
        <begin position="1059"/>
        <end position="1068"/>
    </location>
</feature>
<evidence type="ECO:0000256" key="5">
    <source>
        <dbReference type="ARBA" id="ARBA00022989"/>
    </source>
</evidence>
<evidence type="ECO:0000256" key="3">
    <source>
        <dbReference type="ARBA" id="ARBA00022448"/>
    </source>
</evidence>
<feature type="region of interest" description="Disordered" evidence="9">
    <location>
        <begin position="1037"/>
        <end position="1084"/>
    </location>
</feature>
<keyword evidence="5 10" id="KW-1133">Transmembrane helix</keyword>
<dbReference type="SUPFAM" id="SSF81324">
    <property type="entry name" value="Voltage-gated potassium channels"/>
    <property type="match status" value="2"/>
</dbReference>
<accession>A0A8J5XI11</accession>
<feature type="compositionally biased region" description="Low complexity" evidence="9">
    <location>
        <begin position="1072"/>
        <end position="1084"/>
    </location>
</feature>
<feature type="repeat" description="ANK" evidence="8">
    <location>
        <begin position="2426"/>
        <end position="2458"/>
    </location>
</feature>
<comment type="similarity">
    <text evidence="2">Belongs to the potassium channel family. Plant (TC 1.A.1.4) subfamily.</text>
</comment>
<feature type="repeat" description="ANK" evidence="8">
    <location>
        <begin position="310"/>
        <end position="342"/>
    </location>
</feature>
<feature type="compositionally biased region" description="Basic and acidic residues" evidence="9">
    <location>
        <begin position="1619"/>
        <end position="1628"/>
    </location>
</feature>
<evidence type="ECO:0000256" key="2">
    <source>
        <dbReference type="ARBA" id="ARBA00007929"/>
    </source>
</evidence>
<dbReference type="GO" id="GO:0016020">
    <property type="term" value="C:membrane"/>
    <property type="evidence" value="ECO:0007669"/>
    <property type="project" value="UniProtKB-SubCell"/>
</dbReference>
<dbReference type="GO" id="GO:0005249">
    <property type="term" value="F:voltage-gated potassium channel activity"/>
    <property type="evidence" value="ECO:0007669"/>
    <property type="project" value="InterPro"/>
</dbReference>
<keyword evidence="8" id="KW-0040">ANK repeat</keyword>
<dbReference type="Gene3D" id="1.25.40.20">
    <property type="entry name" value="Ankyrin repeat-containing domain"/>
    <property type="match status" value="6"/>
</dbReference>
<keyword evidence="7 10" id="KW-0472">Membrane</keyword>
<dbReference type="Gene3D" id="1.10.287.70">
    <property type="match status" value="1"/>
</dbReference>
<feature type="region of interest" description="Disordered" evidence="9">
    <location>
        <begin position="2184"/>
        <end position="2244"/>
    </location>
</feature>
<feature type="compositionally biased region" description="Low complexity" evidence="9">
    <location>
        <begin position="2188"/>
        <end position="2202"/>
    </location>
</feature>
<dbReference type="InterPro" id="IPR045319">
    <property type="entry name" value="KAT/AKT"/>
</dbReference>
<keyword evidence="4 10" id="KW-0812">Transmembrane</keyword>
<feature type="repeat" description="ANK" evidence="8">
    <location>
        <begin position="2294"/>
        <end position="2326"/>
    </location>
</feature>
<evidence type="ECO:0000256" key="9">
    <source>
        <dbReference type="SAM" id="MobiDB-lite"/>
    </source>
</evidence>
<dbReference type="Proteomes" id="UP000751190">
    <property type="component" value="Unassembled WGS sequence"/>
</dbReference>
<evidence type="ECO:0000259" key="11">
    <source>
        <dbReference type="PROSITE" id="PS50042"/>
    </source>
</evidence>
<dbReference type="SMART" id="SM00248">
    <property type="entry name" value="ANK"/>
    <property type="match status" value="13"/>
</dbReference>
<feature type="transmembrane region" description="Helical" evidence="10">
    <location>
        <begin position="37"/>
        <end position="56"/>
    </location>
</feature>
<dbReference type="InterPro" id="IPR000595">
    <property type="entry name" value="cNMP-bd_dom"/>
</dbReference>
<dbReference type="PROSITE" id="PS50042">
    <property type="entry name" value="CNMP_BINDING_3"/>
    <property type="match status" value="2"/>
</dbReference>